<protein>
    <submittedName>
        <fullName evidence="1">Uncharacterized protein</fullName>
    </submittedName>
</protein>
<sequence length="139" mass="15840">MATKAFKALEAYRSDIKPYVKDEYYESIKIFEFSHSGKTEKWVSMYAQSGVPYCGHDGGILGVLWKVEMSAKGSKLSFDQYIGNELEYLTDIDNDGNPEFLSRDTYTRGVPQSFEFIPAKKSKMKGYIFKGSNDYDCPC</sequence>
<dbReference type="RefSeq" id="WP_214296808.1">
    <property type="nucleotide sequence ID" value="NZ_JAHDYS010000003.1"/>
</dbReference>
<comment type="caution">
    <text evidence="1">The sequence shown here is derived from an EMBL/GenBank/DDBJ whole genome shotgun (WGS) entry which is preliminary data.</text>
</comment>
<dbReference type="EMBL" id="JAHDYS010000003">
    <property type="protein sequence ID" value="MBT1071105.1"/>
    <property type="molecule type" value="Genomic_DNA"/>
</dbReference>
<accession>A0ABS5U619</accession>
<gene>
    <name evidence="1" type="ORF">KJB30_04880</name>
</gene>
<evidence type="ECO:0000313" key="2">
    <source>
        <dbReference type="Proteomes" id="UP000784128"/>
    </source>
</evidence>
<proteinExistence type="predicted"/>
<keyword evidence="2" id="KW-1185">Reference proteome</keyword>
<dbReference type="Proteomes" id="UP000784128">
    <property type="component" value="Unassembled WGS sequence"/>
</dbReference>
<reference evidence="1 2" key="1">
    <citation type="submission" date="2021-05" db="EMBL/GenBank/DDBJ databases">
        <title>The draft genome of Geobacter chapellei DSM 13688.</title>
        <authorList>
            <person name="Xu Z."/>
            <person name="Masuda Y."/>
            <person name="Itoh H."/>
            <person name="Senoo K."/>
        </authorList>
    </citation>
    <scope>NUCLEOTIDE SEQUENCE [LARGE SCALE GENOMIC DNA]</scope>
    <source>
        <strain evidence="1 2">DSM 13688</strain>
    </source>
</reference>
<name>A0ABS5U619_9BACT</name>
<evidence type="ECO:0000313" key="1">
    <source>
        <dbReference type="EMBL" id="MBT1071105.1"/>
    </source>
</evidence>
<organism evidence="1 2">
    <name type="scientific">Pelotalea chapellei</name>
    <dbReference type="NCBI Taxonomy" id="44671"/>
    <lineage>
        <taxon>Bacteria</taxon>
        <taxon>Pseudomonadati</taxon>
        <taxon>Thermodesulfobacteriota</taxon>
        <taxon>Desulfuromonadia</taxon>
        <taxon>Geobacterales</taxon>
        <taxon>Geobacteraceae</taxon>
        <taxon>Pelotalea</taxon>
    </lineage>
</organism>